<dbReference type="STRING" id="747676.F4S7G9"/>
<feature type="non-terminal residue" evidence="9">
    <location>
        <position position="1"/>
    </location>
</feature>
<reference evidence="10" key="1">
    <citation type="journal article" date="2011" name="Proc. Natl. Acad. Sci. U.S.A.">
        <title>Obligate biotrophy features unraveled by the genomic analysis of rust fungi.</title>
        <authorList>
            <person name="Duplessis S."/>
            <person name="Cuomo C.A."/>
            <person name="Lin Y.-C."/>
            <person name="Aerts A."/>
            <person name="Tisserant E."/>
            <person name="Veneault-Fourrey C."/>
            <person name="Joly D.L."/>
            <person name="Hacquard S."/>
            <person name="Amselem J."/>
            <person name="Cantarel B.L."/>
            <person name="Chiu R."/>
            <person name="Coutinho P.M."/>
            <person name="Feau N."/>
            <person name="Field M."/>
            <person name="Frey P."/>
            <person name="Gelhaye E."/>
            <person name="Goldberg J."/>
            <person name="Grabherr M.G."/>
            <person name="Kodira C.D."/>
            <person name="Kohler A."/>
            <person name="Kuees U."/>
            <person name="Lindquist E.A."/>
            <person name="Lucas S.M."/>
            <person name="Mago R."/>
            <person name="Mauceli E."/>
            <person name="Morin E."/>
            <person name="Murat C."/>
            <person name="Pangilinan J.L."/>
            <person name="Park R."/>
            <person name="Pearson M."/>
            <person name="Quesneville H."/>
            <person name="Rouhier N."/>
            <person name="Sakthikumar S."/>
            <person name="Salamov A.A."/>
            <person name="Schmutz J."/>
            <person name="Selles B."/>
            <person name="Shapiro H."/>
            <person name="Tanguay P."/>
            <person name="Tuskan G.A."/>
            <person name="Henrissat B."/>
            <person name="Van de Peer Y."/>
            <person name="Rouze P."/>
            <person name="Ellis J.G."/>
            <person name="Dodds P.N."/>
            <person name="Schein J.E."/>
            <person name="Zhong S."/>
            <person name="Hamelin R.C."/>
            <person name="Grigoriev I.V."/>
            <person name="Szabo L.J."/>
            <person name="Martin F."/>
        </authorList>
    </citation>
    <scope>NUCLEOTIDE SEQUENCE [LARGE SCALE GENOMIC DNA]</scope>
    <source>
        <strain evidence="10">98AG31 / pathotype 3-4-7</strain>
    </source>
</reference>
<dbReference type="Gene3D" id="1.10.510.10">
    <property type="entry name" value="Transferase(Phosphotransferase) domain 1"/>
    <property type="match status" value="1"/>
</dbReference>
<dbReference type="VEuPathDB" id="FungiDB:MELLADRAFT_40296"/>
<dbReference type="Pfam" id="PF18101">
    <property type="entry name" value="Pan3_CK"/>
    <property type="match status" value="1"/>
</dbReference>
<keyword evidence="10" id="KW-1185">Reference proteome</keyword>
<dbReference type="RefSeq" id="XP_007417289.1">
    <property type="nucleotide sequence ID" value="XM_007417227.1"/>
</dbReference>
<dbReference type="AlphaFoldDB" id="F4S7G9"/>
<dbReference type="HOGENOM" id="CLU_016423_0_1_1"/>
<feature type="region of interest" description="Disordered" evidence="7">
    <location>
        <begin position="177"/>
        <end position="206"/>
    </location>
</feature>
<sequence>YQKQLNYHLYAPPLPHSSNQHPHQLAINSFFLPASIRETLQKKSAAILQGPTYEVARTPEDLGVYHSLVVIDAPHHHSAHISKVFLTPSWIYKASCSLDGKAYCLLRIEGVHLKQGQGEVAIGQVERWRKIRHPSIVNVREAFTTRAFGDHSIIFAFDYHPLSQSIHDEYLSGRKKSSLFSPSPADHLTKSNTTSRYHRHRQTNGNGREGLVDERVLWSYIVQISNAIRIVHKAQLAVRTIHPTKILLTGTNRVRINGCGILDVIAYSPTPSVAELQEQDLIDLGKLICSIGSSIDCSSPNGHVLVQAIEYMQQFFSSDLHEVIKYLLKPPSSEQSMSRSIEGFMQLIWSKTLDEVTNVFNHNDLMEEYLMRELENGRLVRLMAKFGFINERPEFDHDPNWSETSERYVLKLFRDYVFHQVDAQGKPVTDLSHVLTCLNKLDAGLDEKIMLVSRDEQTCAIVSYAEVGRPFSSLYFSMMFHRCGFGSFFRFVG</sequence>
<dbReference type="KEGG" id="mlr:MELLADRAFT_40296"/>
<dbReference type="GO" id="GO:0000932">
    <property type="term" value="C:P-body"/>
    <property type="evidence" value="ECO:0007669"/>
    <property type="project" value="TreeGrafter"/>
</dbReference>
<dbReference type="PANTHER" id="PTHR12272">
    <property type="entry name" value="DEADENYLATION COMPLEX SUBUNIT PAN3"/>
    <property type="match status" value="1"/>
</dbReference>
<dbReference type="EMBL" id="GL883159">
    <property type="protein sequence ID" value="EGF99407.1"/>
    <property type="molecule type" value="Genomic_DNA"/>
</dbReference>
<dbReference type="InterPro" id="IPR011009">
    <property type="entry name" value="Kinase-like_dom_sf"/>
</dbReference>
<dbReference type="Proteomes" id="UP000001072">
    <property type="component" value="Unassembled WGS sequence"/>
</dbReference>
<accession>F4S7G9</accession>
<keyword evidence="2" id="KW-0963">Cytoplasm</keyword>
<evidence type="ECO:0000313" key="10">
    <source>
        <dbReference type="Proteomes" id="UP000001072"/>
    </source>
</evidence>
<dbReference type="GO" id="GO:0008143">
    <property type="term" value="F:poly(A) binding"/>
    <property type="evidence" value="ECO:0007669"/>
    <property type="project" value="TreeGrafter"/>
</dbReference>
<dbReference type="FunCoup" id="F4S7G9">
    <property type="interactions" value="79"/>
</dbReference>
<dbReference type="Gene3D" id="1.20.5.5160">
    <property type="match status" value="1"/>
</dbReference>
<dbReference type="GO" id="GO:0000289">
    <property type="term" value="P:nuclear-transcribed mRNA poly(A) tail shortening"/>
    <property type="evidence" value="ECO:0007669"/>
    <property type="project" value="InterPro"/>
</dbReference>
<proteinExistence type="inferred from homology"/>
<keyword evidence="5" id="KW-0067">ATP-binding</keyword>
<dbReference type="InParanoid" id="F4S7G9"/>
<evidence type="ECO:0000256" key="3">
    <source>
        <dbReference type="ARBA" id="ARBA00022664"/>
    </source>
</evidence>
<protein>
    <recommendedName>
        <fullName evidence="8">Pan3 C-terminal knob domain-containing protein</fullName>
    </recommendedName>
</protein>
<dbReference type="FunFam" id="1.20.5.5160:FF:000002">
    <property type="entry name" value="PAN2-PAN3 deadenylation complex subunit PAN3"/>
    <property type="match status" value="1"/>
</dbReference>
<evidence type="ECO:0000256" key="1">
    <source>
        <dbReference type="ARBA" id="ARBA00004496"/>
    </source>
</evidence>
<dbReference type="eggNOG" id="KOG3741">
    <property type="taxonomic scope" value="Eukaryota"/>
</dbReference>
<feature type="domain" description="Pan3 C-terminal knob" evidence="8">
    <location>
        <begin position="341"/>
        <end position="473"/>
    </location>
</feature>
<gene>
    <name evidence="9" type="ORF">MELLADRAFT_40296</name>
</gene>
<evidence type="ECO:0000313" key="9">
    <source>
        <dbReference type="EMBL" id="EGF99407.1"/>
    </source>
</evidence>
<name>F4S7G9_MELLP</name>
<evidence type="ECO:0000256" key="4">
    <source>
        <dbReference type="ARBA" id="ARBA00022741"/>
    </source>
</evidence>
<dbReference type="PANTHER" id="PTHR12272:SF11">
    <property type="entry name" value="PAN2-PAN3 DEADENYLATION COMPLEX SUBUNIT PAN3"/>
    <property type="match status" value="1"/>
</dbReference>
<dbReference type="GO" id="GO:0031251">
    <property type="term" value="C:PAN complex"/>
    <property type="evidence" value="ECO:0007669"/>
    <property type="project" value="InterPro"/>
</dbReference>
<comment type="subcellular location">
    <subcellularLocation>
        <location evidence="1">Cytoplasm</location>
    </subcellularLocation>
</comment>
<evidence type="ECO:0000256" key="7">
    <source>
        <dbReference type="SAM" id="MobiDB-lite"/>
    </source>
</evidence>
<dbReference type="InterPro" id="IPR041332">
    <property type="entry name" value="Pan3_CK"/>
</dbReference>
<evidence type="ECO:0000259" key="8">
    <source>
        <dbReference type="Pfam" id="PF18101"/>
    </source>
</evidence>
<evidence type="ECO:0000256" key="6">
    <source>
        <dbReference type="ARBA" id="ARBA00023054"/>
    </source>
</evidence>
<dbReference type="SUPFAM" id="SSF56112">
    <property type="entry name" value="Protein kinase-like (PK-like)"/>
    <property type="match status" value="1"/>
</dbReference>
<dbReference type="OrthoDB" id="204958at2759"/>
<keyword evidence="6" id="KW-0175">Coiled coil</keyword>
<dbReference type="Gene3D" id="1.10.287.3700">
    <property type="match status" value="1"/>
</dbReference>
<organism evidence="10">
    <name type="scientific">Melampsora larici-populina (strain 98AG31 / pathotype 3-4-7)</name>
    <name type="common">Poplar leaf rust fungus</name>
    <dbReference type="NCBI Taxonomy" id="747676"/>
    <lineage>
        <taxon>Eukaryota</taxon>
        <taxon>Fungi</taxon>
        <taxon>Dikarya</taxon>
        <taxon>Basidiomycota</taxon>
        <taxon>Pucciniomycotina</taxon>
        <taxon>Pucciniomycetes</taxon>
        <taxon>Pucciniales</taxon>
        <taxon>Melampsoraceae</taxon>
        <taxon>Melampsora</taxon>
    </lineage>
</organism>
<dbReference type="FunFam" id="1.10.287.3700:FF:000001">
    <property type="entry name" value="PAN2-PAN3 deadenylation complex subunit PAN3"/>
    <property type="match status" value="1"/>
</dbReference>
<dbReference type="GO" id="GO:0006397">
    <property type="term" value="P:mRNA processing"/>
    <property type="evidence" value="ECO:0007669"/>
    <property type="project" value="UniProtKB-KW"/>
</dbReference>
<evidence type="ECO:0000256" key="5">
    <source>
        <dbReference type="ARBA" id="ARBA00022840"/>
    </source>
</evidence>
<dbReference type="GO" id="GO:0005524">
    <property type="term" value="F:ATP binding"/>
    <property type="evidence" value="ECO:0007669"/>
    <property type="project" value="UniProtKB-KW"/>
</dbReference>
<keyword evidence="4" id="KW-0547">Nucleotide-binding</keyword>
<evidence type="ECO:0000256" key="2">
    <source>
        <dbReference type="ARBA" id="ARBA00022490"/>
    </source>
</evidence>
<dbReference type="InterPro" id="IPR030844">
    <property type="entry name" value="PAN3"/>
</dbReference>
<dbReference type="HAMAP" id="MF_03181">
    <property type="entry name" value="PAN3"/>
    <property type="match status" value="1"/>
</dbReference>
<keyword evidence="3" id="KW-0507">mRNA processing</keyword>
<dbReference type="GeneID" id="18927877"/>